<dbReference type="RefSeq" id="WP_303299966.1">
    <property type="nucleotide sequence ID" value="NZ_BAABDA010000042.1"/>
</dbReference>
<dbReference type="InterPro" id="IPR035965">
    <property type="entry name" value="PAS-like_dom_sf"/>
</dbReference>
<protein>
    <recommendedName>
        <fullName evidence="2">histidine kinase</fullName>
        <ecNumber evidence="2">2.7.13.3</ecNumber>
    </recommendedName>
</protein>
<dbReference type="InterPro" id="IPR011102">
    <property type="entry name" value="Sig_transdc_His_kinase_HWE"/>
</dbReference>
<dbReference type="Gene3D" id="3.30.450.20">
    <property type="entry name" value="PAS domain"/>
    <property type="match status" value="1"/>
</dbReference>
<sequence length="848" mass="96553">MNFKKEIQNSKASEAKALEECNNEPIEFPGIIQSYGALVAFNFNSLAITYASENLNDYFDFEVDNLFNLSIRDLFDRESFHAISNIASHKSTYQQREQAKIIVLKEQKVDISLFRVDENVVIEITPIIESVEVFKINAHLKWTLDTIKKLENVNAILNQSVIALRNITQFDRVKAYKFHPDNSGEVIAEFNSGRMDSYLGLHFPAFDIPPKAREIFLKTPIRHIHNTSDAGVKLKSANKTLKPLNLTLGILRGNSPIHGQYLKNMQVSSTLTLPIIIKGKLWGLFALHNQDVKQLSSEVTYSLELIGQIAGTILEQKIEQKVEKKINKLHLEGEEFITLNQNPIYLQMFWEDYADKLKSLIKCDGVAYQIDKKVLLHGDCPTKNAIDAIATNFSDVKTNNIFYSNNLSELQIKNLDHCRGVLALRIHVNNPKICIYFFRNEIKKNILWAGNPKKDLVFEKEKVRLHPRSSFNEFCDLSKEQSKIWDSETLTLAEIAVTTFQKAVHAEKATTERFKIVIRELNHRIRNILALVRSISKQTINDIDSIDDYANSLEHRILALAKANSLLTENSYTSVELKNLFERIIKPLCNNPENIILEGSGVKITSEIISMMVLIVHELTTNAIKYGSLSTQKGKVRIMWKTNSEGLTIEWKELDGPQIKAPNKTGFGTTIIENAINYEFAGSSKVEFQKDGLYVKFQIPKNLIGESKDSIFVLEQVQQAIPIKKPKKYKVINAFILEDDFIIAQDIKQVISGPKVNKIDAFSNQKQALKSLEDTHYDLAFLDVNLKKETCMKVAFECEKRGVSFYYITGYGNSFLEESTFPKAPVILKPIRTDKLKGIIDKHILNSN</sequence>
<evidence type="ECO:0000256" key="5">
    <source>
        <dbReference type="ARBA" id="ARBA00022606"/>
    </source>
</evidence>
<name>A0ABT8WIT5_9FLAO</name>
<evidence type="ECO:0000313" key="16">
    <source>
        <dbReference type="Proteomes" id="UP001176806"/>
    </source>
</evidence>
<organism evidence="15 16">
    <name type="scientific">Flavivirga jejuensis</name>
    <dbReference type="NCBI Taxonomy" id="870487"/>
    <lineage>
        <taxon>Bacteria</taxon>
        <taxon>Pseudomonadati</taxon>
        <taxon>Bacteroidota</taxon>
        <taxon>Flavobacteriia</taxon>
        <taxon>Flavobacteriales</taxon>
        <taxon>Flavobacteriaceae</taxon>
        <taxon>Flavivirga</taxon>
    </lineage>
</organism>
<keyword evidence="4 12" id="KW-0597">Phosphoprotein</keyword>
<dbReference type="Pfam" id="PF08446">
    <property type="entry name" value="PAS_2"/>
    <property type="match status" value="1"/>
</dbReference>
<dbReference type="Pfam" id="PF07536">
    <property type="entry name" value="HWE_HK"/>
    <property type="match status" value="1"/>
</dbReference>
<dbReference type="InterPro" id="IPR013515">
    <property type="entry name" value="Phytochrome_cen-reg"/>
</dbReference>
<dbReference type="InterPro" id="IPR001789">
    <property type="entry name" value="Sig_transdc_resp-reg_receiver"/>
</dbReference>
<evidence type="ECO:0000256" key="12">
    <source>
        <dbReference type="PROSITE-ProRule" id="PRU00169"/>
    </source>
</evidence>
<evidence type="ECO:0000259" key="13">
    <source>
        <dbReference type="PROSITE" id="PS50046"/>
    </source>
</evidence>
<dbReference type="PRINTS" id="PR01033">
    <property type="entry name" value="PHYTOCHROME"/>
</dbReference>
<dbReference type="SMART" id="SM00911">
    <property type="entry name" value="HWE_HK"/>
    <property type="match status" value="1"/>
</dbReference>
<dbReference type="InterPro" id="IPR029016">
    <property type="entry name" value="GAF-like_dom_sf"/>
</dbReference>
<feature type="domain" description="Phytochrome chromophore attachment site" evidence="13">
    <location>
        <begin position="152"/>
        <end position="308"/>
    </location>
</feature>
<accession>A0ABT8WIT5</accession>
<dbReference type="InterPro" id="IPR043150">
    <property type="entry name" value="Phytochrome_PHY_sf"/>
</dbReference>
<evidence type="ECO:0000256" key="1">
    <source>
        <dbReference type="ARBA" id="ARBA00000085"/>
    </source>
</evidence>
<dbReference type="GO" id="GO:0016301">
    <property type="term" value="F:kinase activity"/>
    <property type="evidence" value="ECO:0007669"/>
    <property type="project" value="UniProtKB-KW"/>
</dbReference>
<keyword evidence="3" id="KW-0600">Photoreceptor protein</keyword>
<keyword evidence="9" id="KW-0067">ATP-binding</keyword>
<dbReference type="SUPFAM" id="SSF55874">
    <property type="entry name" value="ATPase domain of HSP90 chaperone/DNA topoisomerase II/histidine kinase"/>
    <property type="match status" value="1"/>
</dbReference>
<dbReference type="PANTHER" id="PTHR41523:SF8">
    <property type="entry name" value="ETHYLENE RESPONSE SENSOR PROTEIN"/>
    <property type="match status" value="1"/>
</dbReference>
<keyword evidence="5" id="KW-0716">Sensory transduction</keyword>
<evidence type="ECO:0000256" key="2">
    <source>
        <dbReference type="ARBA" id="ARBA00012438"/>
    </source>
</evidence>
<evidence type="ECO:0000256" key="9">
    <source>
        <dbReference type="ARBA" id="ARBA00022840"/>
    </source>
</evidence>
<dbReference type="InterPro" id="IPR013654">
    <property type="entry name" value="PAS_2"/>
</dbReference>
<dbReference type="Proteomes" id="UP001176806">
    <property type="component" value="Unassembled WGS sequence"/>
</dbReference>
<evidence type="ECO:0000256" key="7">
    <source>
        <dbReference type="ARBA" id="ARBA00022741"/>
    </source>
</evidence>
<dbReference type="InterPro" id="IPR003018">
    <property type="entry name" value="GAF"/>
</dbReference>
<dbReference type="SUPFAM" id="SSF52172">
    <property type="entry name" value="CheY-like"/>
    <property type="match status" value="1"/>
</dbReference>
<dbReference type="EMBL" id="JAUOEL010000001">
    <property type="protein sequence ID" value="MDO5972909.1"/>
    <property type="molecule type" value="Genomic_DNA"/>
</dbReference>
<dbReference type="Pfam" id="PF00360">
    <property type="entry name" value="PHY"/>
    <property type="match status" value="1"/>
</dbReference>
<feature type="modified residue" description="4-aspartylphosphate" evidence="12">
    <location>
        <position position="783"/>
    </location>
</feature>
<comment type="catalytic activity">
    <reaction evidence="1">
        <text>ATP + protein L-histidine = ADP + protein N-phospho-L-histidine.</text>
        <dbReference type="EC" id="2.7.13.3"/>
    </reaction>
</comment>
<keyword evidence="6" id="KW-0808">Transferase</keyword>
<dbReference type="Gene3D" id="3.30.450.40">
    <property type="match status" value="1"/>
</dbReference>
<evidence type="ECO:0000256" key="8">
    <source>
        <dbReference type="ARBA" id="ARBA00022777"/>
    </source>
</evidence>
<evidence type="ECO:0000256" key="4">
    <source>
        <dbReference type="ARBA" id="ARBA00022553"/>
    </source>
</evidence>
<dbReference type="PANTHER" id="PTHR41523">
    <property type="entry name" value="TWO-COMPONENT SYSTEM SENSOR PROTEIN"/>
    <property type="match status" value="1"/>
</dbReference>
<keyword evidence="7" id="KW-0547">Nucleotide-binding</keyword>
<keyword evidence="16" id="KW-1185">Reference proteome</keyword>
<keyword evidence="10" id="KW-0157">Chromophore</keyword>
<dbReference type="Pfam" id="PF01590">
    <property type="entry name" value="GAF"/>
    <property type="match status" value="1"/>
</dbReference>
<dbReference type="SUPFAM" id="SSF55781">
    <property type="entry name" value="GAF domain-like"/>
    <property type="match status" value="2"/>
</dbReference>
<dbReference type="InterPro" id="IPR001294">
    <property type="entry name" value="Phytochrome"/>
</dbReference>
<dbReference type="InterPro" id="IPR016132">
    <property type="entry name" value="Phyto_chromo_attachment"/>
</dbReference>
<keyword evidence="11" id="KW-0675">Receptor</keyword>
<dbReference type="SUPFAM" id="SSF55785">
    <property type="entry name" value="PYP-like sensor domain (PAS domain)"/>
    <property type="match status" value="1"/>
</dbReference>
<evidence type="ECO:0000259" key="14">
    <source>
        <dbReference type="PROSITE" id="PS50110"/>
    </source>
</evidence>
<dbReference type="PROSITE" id="PS50046">
    <property type="entry name" value="PHYTOCHROME_2"/>
    <property type="match status" value="1"/>
</dbReference>
<reference evidence="15" key="1">
    <citation type="submission" date="2023-07" db="EMBL/GenBank/DDBJ databases">
        <title>Two novel species in the genus Flavivirga.</title>
        <authorList>
            <person name="Kwon K."/>
        </authorList>
    </citation>
    <scope>NUCLEOTIDE SEQUENCE</scope>
    <source>
        <strain evidence="15">KACC 14158</strain>
    </source>
</reference>
<keyword evidence="8 15" id="KW-0418">Kinase</keyword>
<evidence type="ECO:0000256" key="6">
    <source>
        <dbReference type="ARBA" id="ARBA00022679"/>
    </source>
</evidence>
<dbReference type="InterPro" id="IPR011006">
    <property type="entry name" value="CheY-like_superfamily"/>
</dbReference>
<dbReference type="Gene3D" id="3.40.50.2300">
    <property type="match status" value="1"/>
</dbReference>
<dbReference type="SMART" id="SM00065">
    <property type="entry name" value="GAF"/>
    <property type="match status" value="1"/>
</dbReference>
<gene>
    <name evidence="15" type="ORF">Q4Q40_01825</name>
</gene>
<dbReference type="PROSITE" id="PS50110">
    <property type="entry name" value="RESPONSE_REGULATORY"/>
    <property type="match status" value="1"/>
</dbReference>
<evidence type="ECO:0000256" key="11">
    <source>
        <dbReference type="ARBA" id="ARBA00023170"/>
    </source>
</evidence>
<evidence type="ECO:0000256" key="3">
    <source>
        <dbReference type="ARBA" id="ARBA00022543"/>
    </source>
</evidence>
<dbReference type="InterPro" id="IPR036890">
    <property type="entry name" value="HATPase_C_sf"/>
</dbReference>
<evidence type="ECO:0000256" key="10">
    <source>
        <dbReference type="ARBA" id="ARBA00022991"/>
    </source>
</evidence>
<feature type="domain" description="Response regulatory" evidence="14">
    <location>
        <begin position="733"/>
        <end position="844"/>
    </location>
</feature>
<evidence type="ECO:0000313" key="15">
    <source>
        <dbReference type="EMBL" id="MDO5972909.1"/>
    </source>
</evidence>
<comment type="caution">
    <text evidence="15">The sequence shown here is derived from an EMBL/GenBank/DDBJ whole genome shotgun (WGS) entry which is preliminary data.</text>
</comment>
<dbReference type="EC" id="2.7.13.3" evidence="2"/>
<dbReference type="Gene3D" id="3.30.565.10">
    <property type="entry name" value="Histidine kinase-like ATPase, C-terminal domain"/>
    <property type="match status" value="1"/>
</dbReference>
<dbReference type="Gene3D" id="3.30.450.270">
    <property type="match status" value="1"/>
</dbReference>
<proteinExistence type="predicted"/>